<accession>A0A5N6QHG3</accession>
<proteinExistence type="predicted"/>
<evidence type="ECO:0000313" key="2">
    <source>
        <dbReference type="Proteomes" id="UP000327013"/>
    </source>
</evidence>
<reference evidence="1 2" key="1">
    <citation type="submission" date="2019-06" db="EMBL/GenBank/DDBJ databases">
        <title>A chromosomal-level reference genome of Carpinus fangiana (Coryloideae, Betulaceae).</title>
        <authorList>
            <person name="Yang X."/>
            <person name="Wang Z."/>
            <person name="Zhang L."/>
            <person name="Hao G."/>
            <person name="Liu J."/>
            <person name="Yang Y."/>
        </authorList>
    </citation>
    <scope>NUCLEOTIDE SEQUENCE [LARGE SCALE GENOMIC DNA]</scope>
    <source>
        <strain evidence="1">Cfa_2016G</strain>
        <tissue evidence="1">Leaf</tissue>
    </source>
</reference>
<dbReference type="EMBL" id="CM017321">
    <property type="protein sequence ID" value="KAE7998772.1"/>
    <property type="molecule type" value="Genomic_DNA"/>
</dbReference>
<organism evidence="1 2">
    <name type="scientific">Carpinus fangiana</name>
    <dbReference type="NCBI Taxonomy" id="176857"/>
    <lineage>
        <taxon>Eukaryota</taxon>
        <taxon>Viridiplantae</taxon>
        <taxon>Streptophyta</taxon>
        <taxon>Embryophyta</taxon>
        <taxon>Tracheophyta</taxon>
        <taxon>Spermatophyta</taxon>
        <taxon>Magnoliopsida</taxon>
        <taxon>eudicotyledons</taxon>
        <taxon>Gunneridae</taxon>
        <taxon>Pentapetalae</taxon>
        <taxon>rosids</taxon>
        <taxon>fabids</taxon>
        <taxon>Fagales</taxon>
        <taxon>Betulaceae</taxon>
        <taxon>Carpinus</taxon>
    </lineage>
</organism>
<name>A0A5N6QHG3_9ROSI</name>
<evidence type="ECO:0000313" key="1">
    <source>
        <dbReference type="EMBL" id="KAE7998772.1"/>
    </source>
</evidence>
<sequence>MFEKVAVKLGTDGSHDIGSATIKSWIARESHVGGHLNNVRDSAKKQHLLSGVLFMANCTTLHYPTVIVHGALIRYMVENDSDHNVWQAVIGRPPNGSTNRETGKVLIGDKLTSYSPSFLLGSEILL</sequence>
<dbReference type="AlphaFoldDB" id="A0A5N6QHG3"/>
<dbReference type="Proteomes" id="UP000327013">
    <property type="component" value="Chromosome 1"/>
</dbReference>
<keyword evidence="2" id="KW-1185">Reference proteome</keyword>
<protein>
    <submittedName>
        <fullName evidence="1">Uncharacterized protein</fullName>
    </submittedName>
</protein>
<gene>
    <name evidence="1" type="ORF">FH972_003283</name>
</gene>